<organism evidence="3 4">
    <name type="scientific">Trichinella murrelli</name>
    <dbReference type="NCBI Taxonomy" id="144512"/>
    <lineage>
        <taxon>Eukaryota</taxon>
        <taxon>Metazoa</taxon>
        <taxon>Ecdysozoa</taxon>
        <taxon>Nematoda</taxon>
        <taxon>Enoplea</taxon>
        <taxon>Dorylaimia</taxon>
        <taxon>Trichinellida</taxon>
        <taxon>Trichinellidae</taxon>
        <taxon>Trichinella</taxon>
    </lineage>
</organism>
<name>A0A0V0T6L1_9BILA</name>
<evidence type="ECO:0000313" key="1">
    <source>
        <dbReference type="EMBL" id="KRX33396.1"/>
    </source>
</evidence>
<comment type="caution">
    <text evidence="3">The sequence shown here is derived from an EMBL/GenBank/DDBJ whole genome shotgun (WGS) entry which is preliminary data.</text>
</comment>
<accession>A0A0V0T6L1</accession>
<sequence length="89" mass="9971">MDEVHHLVLAGSKRYNLATGRVKVPFAVLTSTVLHSPSLPGSTDHDVSFLWLLSFRHPLRATDKGRNILISPSFPEMEYNLLPFPPFSV</sequence>
<dbReference type="EMBL" id="JYDJ01000812">
    <property type="protein sequence ID" value="KRX33396.1"/>
    <property type="molecule type" value="Genomic_DNA"/>
</dbReference>
<keyword evidence="4" id="KW-1185">Reference proteome</keyword>
<dbReference type="EMBL" id="JYDJ01000536">
    <property type="protein sequence ID" value="KRX34638.1"/>
    <property type="molecule type" value="Genomic_DNA"/>
</dbReference>
<dbReference type="Proteomes" id="UP000055048">
    <property type="component" value="Unassembled WGS sequence"/>
</dbReference>
<reference evidence="3 4" key="1">
    <citation type="submission" date="2015-01" db="EMBL/GenBank/DDBJ databases">
        <title>Evolution of Trichinella species and genotypes.</title>
        <authorList>
            <person name="Korhonen P.K."/>
            <person name="Edoardo P."/>
            <person name="Giuseppe L.R."/>
            <person name="Gasser R.B."/>
        </authorList>
    </citation>
    <scope>NUCLEOTIDE SEQUENCE [LARGE SCALE GENOMIC DNA]</scope>
    <source>
        <strain evidence="3">ISS417</strain>
    </source>
</reference>
<evidence type="ECO:0000313" key="3">
    <source>
        <dbReference type="EMBL" id="KRX34638.1"/>
    </source>
</evidence>
<evidence type="ECO:0000313" key="2">
    <source>
        <dbReference type="EMBL" id="KRX34291.1"/>
    </source>
</evidence>
<gene>
    <name evidence="1" type="ORF">T05_13924</name>
    <name evidence="3" type="ORF">T05_242</name>
    <name evidence="2" type="ORF">T05_6584</name>
</gene>
<protein>
    <submittedName>
        <fullName evidence="3">Uncharacterized protein</fullName>
    </submittedName>
</protein>
<proteinExistence type="predicted"/>
<dbReference type="AlphaFoldDB" id="A0A0V0T6L1"/>
<evidence type="ECO:0000313" key="4">
    <source>
        <dbReference type="Proteomes" id="UP000055048"/>
    </source>
</evidence>
<dbReference type="EMBL" id="JYDJ01000594">
    <property type="protein sequence ID" value="KRX34291.1"/>
    <property type="molecule type" value="Genomic_DNA"/>
</dbReference>